<dbReference type="EMBL" id="KX643370">
    <property type="protein sequence ID" value="AOC55104.1"/>
    <property type="molecule type" value="Genomic_DNA"/>
</dbReference>
<evidence type="ECO:0000313" key="2">
    <source>
        <dbReference type="Proteomes" id="UP000149121"/>
    </source>
</evidence>
<dbReference type="Proteomes" id="UP000149121">
    <property type="component" value="Segment"/>
</dbReference>
<keyword evidence="2" id="KW-1185">Reference proteome</keyword>
<proteinExistence type="predicted"/>
<reference evidence="1 2" key="1">
    <citation type="journal article" date="2016" name="J. Virol.">
        <title>Concurrence of Iridovirus, Polyomavirus, and a Unique Member of a New Group of Fish Papillomaviruses in Lymphocystis Disease-Affected Gilthead Sea Bream.</title>
        <authorList>
            <person name="Lopez-Bueno A."/>
            <person name="Mavian C."/>
            <person name="Labella A.M."/>
            <person name="Castro D."/>
            <person name="Borrego J.J."/>
            <person name="Alcami A."/>
            <person name="Alejo A."/>
        </authorList>
    </citation>
    <scope>NUCLEOTIDE SEQUENCE [LARGE SCALE GENOMIC DNA]</scope>
    <source>
        <strain evidence="1">SA9</strain>
    </source>
</reference>
<accession>A0A1B2RVS2</accession>
<dbReference type="KEGG" id="vg:30902596"/>
<gene>
    <name evidence="1" type="ORF">LCDVSa020R</name>
</gene>
<organism evidence="1 2">
    <name type="scientific">Lymphocystis disease virus 3</name>
    <dbReference type="NCBI Taxonomy" id="2560566"/>
    <lineage>
        <taxon>Viruses</taxon>
        <taxon>Varidnaviria</taxon>
        <taxon>Bamfordvirae</taxon>
        <taxon>Nucleocytoviricota</taxon>
        <taxon>Megaviricetes</taxon>
        <taxon>Pimascovirales</taxon>
        <taxon>Pimascovirales incertae sedis</taxon>
        <taxon>Iridoviridae</taxon>
        <taxon>Alphairidovirinae</taxon>
        <taxon>Lymphocystivirus</taxon>
        <taxon>Lymphocystivirus sparus1</taxon>
    </lineage>
</organism>
<dbReference type="OrthoDB" id="18223at10239"/>
<protein>
    <submittedName>
        <fullName evidence="1">Uncharacterized protein</fullName>
    </submittedName>
</protein>
<sequence length="327" mass="38730">MLFIGSDSLKEVKTKIKEFNFKTIVFVGEEVEESFIFLTYKNCVKTKILKLKPDLIVFDRCESYSDVCFKLIYALQKSITYWFIFKNKCEAVNRALQFLEARKSKFPLFLPLQLNRFKILKYSFEPSHLYLLGTGLSVITYKNSKVSDALRYSIDLLHIDPLYWVCQELFNAHFQKPSICYVRWLYYYYLNIPLPTSYRSITPLIYQEIKTPVSSINLARLNVQFSAKNTCVLTKKINFKRYLDRVLKLAVYITPDFLHLSEISYQNVVLLLTDHQTESYLFNDEKFKKCVFYRFEKSFFQVACDRNNTTFATLCKRLRSTFNSTTV</sequence>
<evidence type="ECO:0000313" key="1">
    <source>
        <dbReference type="EMBL" id="AOC55104.1"/>
    </source>
</evidence>
<name>A0A1B2RVS2_9VIRU</name>